<evidence type="ECO:0000313" key="6">
    <source>
        <dbReference type="Proteomes" id="UP000085678"/>
    </source>
</evidence>
<dbReference type="Pfam" id="PF25150">
    <property type="entry name" value="TPR_Trm732"/>
    <property type="match status" value="1"/>
</dbReference>
<dbReference type="InterPro" id="IPR056843">
    <property type="entry name" value="THADA-like_TPR"/>
</dbReference>
<organism evidence="6 7">
    <name type="scientific">Lingula anatina</name>
    <name type="common">Brachiopod</name>
    <name type="synonym">Lingula unguis</name>
    <dbReference type="NCBI Taxonomy" id="7574"/>
    <lineage>
        <taxon>Eukaryota</taxon>
        <taxon>Metazoa</taxon>
        <taxon>Spiralia</taxon>
        <taxon>Lophotrochozoa</taxon>
        <taxon>Brachiopoda</taxon>
        <taxon>Linguliformea</taxon>
        <taxon>Lingulata</taxon>
        <taxon>Lingulida</taxon>
        <taxon>Linguloidea</taxon>
        <taxon>Lingulidae</taxon>
        <taxon>Lingula</taxon>
    </lineage>
</organism>
<dbReference type="InParanoid" id="A0A1S3I8V2"/>
<dbReference type="KEGG" id="lak:106161812"/>
<dbReference type="InterPro" id="IPR019442">
    <property type="entry name" value="THADA/TRM732_DUF2428"/>
</dbReference>
<dbReference type="GeneID" id="106161812"/>
<dbReference type="Pfam" id="PF10350">
    <property type="entry name" value="DUF2428"/>
    <property type="match status" value="1"/>
</dbReference>
<dbReference type="GO" id="GO:0005829">
    <property type="term" value="C:cytosol"/>
    <property type="evidence" value="ECO:0007669"/>
    <property type="project" value="TreeGrafter"/>
</dbReference>
<dbReference type="SUPFAM" id="SSF48371">
    <property type="entry name" value="ARM repeat"/>
    <property type="match status" value="2"/>
</dbReference>
<evidence type="ECO:0000256" key="1">
    <source>
        <dbReference type="ARBA" id="ARBA00010409"/>
    </source>
</evidence>
<dbReference type="InterPro" id="IPR056842">
    <property type="entry name" value="THADA-like_TPR_C"/>
</dbReference>
<evidence type="ECO:0000256" key="2">
    <source>
        <dbReference type="ARBA" id="ARBA00022694"/>
    </source>
</evidence>
<evidence type="ECO:0000259" key="3">
    <source>
        <dbReference type="Pfam" id="PF10350"/>
    </source>
</evidence>
<keyword evidence="6" id="KW-1185">Reference proteome</keyword>
<name>A0A1S3I8V2_LINAN</name>
<dbReference type="OrthoDB" id="73997at2759"/>
<evidence type="ECO:0000259" key="4">
    <source>
        <dbReference type="Pfam" id="PF25150"/>
    </source>
</evidence>
<evidence type="ECO:0000259" key="5">
    <source>
        <dbReference type="Pfam" id="PF25151"/>
    </source>
</evidence>
<gene>
    <name evidence="7" type="primary">LOC106161812</name>
</gene>
<dbReference type="GO" id="GO:0030488">
    <property type="term" value="P:tRNA methylation"/>
    <property type="evidence" value="ECO:0007669"/>
    <property type="project" value="TreeGrafter"/>
</dbReference>
<dbReference type="OMA" id="RSPCWAM"/>
<protein>
    <submittedName>
        <fullName evidence="7">Thyroid adenoma-associated protein homolog</fullName>
    </submittedName>
</protein>
<dbReference type="PANTHER" id="PTHR14387:SF0">
    <property type="entry name" value="DUF2428 DOMAIN-CONTAINING PROTEIN"/>
    <property type="match status" value="1"/>
</dbReference>
<reference evidence="7" key="1">
    <citation type="submission" date="2025-08" db="UniProtKB">
        <authorList>
            <consortium name="RefSeq"/>
        </authorList>
    </citation>
    <scope>IDENTIFICATION</scope>
    <source>
        <tissue evidence="7">Gonads</tissue>
    </source>
</reference>
<comment type="similarity">
    <text evidence="1">Belongs to the THADA family.</text>
</comment>
<dbReference type="Proteomes" id="UP000085678">
    <property type="component" value="Unplaced"/>
</dbReference>
<feature type="domain" description="tRNA (32-2'-O)-methyltransferase regulator THADA-like C-terminal TPR repeats region" evidence="5">
    <location>
        <begin position="1174"/>
        <end position="1331"/>
    </location>
</feature>
<dbReference type="STRING" id="7574.A0A1S3I8V2"/>
<accession>A0A1S3I8V2</accession>
<keyword evidence="2" id="KW-0819">tRNA processing</keyword>
<dbReference type="InterPro" id="IPR016024">
    <property type="entry name" value="ARM-type_fold"/>
</dbReference>
<sequence>MNILENPRTCDNVHVLLEEILHTSESKFSEKTIGKLLDDLSRLLRQRVNRDLLYQVVQTYFKVSYNSRINKKWEKIFKEFDSQSSSESKSVPLGDLVDIASIFLQKPLGKADLLKLSSLIEHCAGVRNVFDVQFVQLLVAVRGTLGPSADSSIKEGTNDLDQDLIHSGVKVTLQIFQFMPNAVLKYVTTADTSVLQSILSTLVSLLLNKNLNADCTLLAGIALAKFFTTFVADNTVETIKNVLENMTAVNQLDLGTCGTFKEMSGSQTNRDTESQNVYNFSFGHIAFLSGILQSAKLQLLAEPTCDKLVGHKRYIFIEYLFVQLCGMSEGQNLYHLFQVLNVWYSVAFRLLAKHGSELHVRLFAEESQVVQKTLDLIWKHWDSPVDGVSERASAVFSTMIQLHVSECRYHDEDDSVFLSKMLSQLMEMSWQMKGKYRLLSSLIQYYGAGKTLKEHPALPHHLLSALHSNYYASACGETYRQLIQQAKKEMPEAAMVTWWSKGLQKTLMNGLESSNSTLRLNTMHYWLKDTLLILPSSLTLLLGDFEQKIRHVPDDGKSELLFAWIAILKTAKALDLKPCYDQSLLVACLHHLDDDIRAEAMSFLCTSQKKADSPSVSDVCLLQRFLLCNMNVDSPSFRQSFITQFRHLMVRVRDSAIGMVKTGQLSPELTALIDFVDWVVVLCVSSLFPASCYQRRVTALQLIRVVFETLVSGATSNRRKGLIPEGTVKLLQAANRQQKWQWFTRESHCAILQCIEDGSNEIRELAASLVHRYFTHRDRLQDTEKLDMGGQILDHALVLCNSPKASDSESGALYIKIVFQNFVLSQRKVYHVKDLSGVADITEARGATEAAMFFLNLLMEKIKHCMDVERRDVLQAAKDFPAHGLVHALGRCITETENLYEGDTAMIHVLAEKVIVLCADLVQRMLQVLSGDTQNEDVAPSFAEMGTAIEKAAGTEDGGEEDPALSAEHQIILAWCWLNIKECCVLCGKLMEVFHVDIDGTSGVLTVKDVHIIGDLFLKVLTRCRHKGAIESCLLGFSKYCQKLMSCDDITLNQIPNQHLQEALKPVCSNRTLASSVSRQSAGLPGLVQCILAAESKLRKDTMLHSTMIKLLEIAGQEVPGDYDQCLDLAQVHAMNIMKALFRDAGLAATMLSYACRALMLAVEALASPAWAVRNAATLLFSDLVLRMMGQKVSQNNTSFASSTSVVEFFALYPQLRQFFLDQIQAAVTGQQQHRLHLHPGLFPVLAILAKLGPSVGKEERRFMSQLRAPLGMLLGNPILAVRKLVAMAMIPLVDRKEVMEQVEVLIQDIPAHIGQCKFNQLHGCLTLMEKLLLSCGSEIRPEDKARLNTQLLQKSWILDQSNQCDLVKAKYVEILMLLQTPVDIDVVRELDTGGPVKIGHGQYEKVSTRFSLCTAARKTFTELLTCIQHCVCSQQQEIRRSSLEWLQEELKTGCLDLPLLSEIQSLLFSQLFVERYQPNLSILLDLLHSLYSTYHIPLPVLDTGGTVERLVQLQKYGTTVRAKLLPVVAIIVVQGLETENLSILKDFTDMLLDYSQPTQNEDFRMEVAKALHIAAPRVFGSGVYNAAEDEYFTCVSKLFKTILNLLEDEQTDIRWTVSKMVGQISHIFTLCGQKFQTSCLNCNQARGLLCQYMCKTFLNSSAALQFLCSLVYSPGQLTEALASLDTAKTGLFEQEEANIYAEEVITCKLLQKCLKASVQSMRNIDRQWVSSQVIAVSGELQNALALLMENSAESDIFSLVSQRKIFTALSTSLIYVDLLLELCQQHEVPVLQHIQDQYISISKRSHFSFLLEGHGCFSV</sequence>
<dbReference type="RefSeq" id="XP_013394296.1">
    <property type="nucleotide sequence ID" value="XM_013538842.2"/>
</dbReference>
<feature type="domain" description="tRNA (32-2'-O)-methyltransferase regulator THADA-like TPR repeats region" evidence="4">
    <location>
        <begin position="505"/>
        <end position="710"/>
    </location>
</feature>
<dbReference type="InterPro" id="IPR051954">
    <property type="entry name" value="tRNA_methyltransferase_THADA"/>
</dbReference>
<evidence type="ECO:0000313" key="7">
    <source>
        <dbReference type="RefSeq" id="XP_013394296.1"/>
    </source>
</evidence>
<feature type="domain" description="DUF2428" evidence="3">
    <location>
        <begin position="911"/>
        <end position="1172"/>
    </location>
</feature>
<dbReference type="Pfam" id="PF25151">
    <property type="entry name" value="TPR_Trm732_C"/>
    <property type="match status" value="1"/>
</dbReference>
<dbReference type="PANTHER" id="PTHR14387">
    <property type="entry name" value="THADA/DEATH RECEPTOR INTERACTING PROTEIN"/>
    <property type="match status" value="1"/>
</dbReference>
<proteinExistence type="inferred from homology"/>